<evidence type="ECO:0000313" key="1">
    <source>
        <dbReference type="EMBL" id="MCJ0743119.1"/>
    </source>
</evidence>
<dbReference type="RefSeq" id="WP_243362191.1">
    <property type="nucleotide sequence ID" value="NZ_JALGBH010000002.1"/>
</dbReference>
<comment type="caution">
    <text evidence="1">The sequence shown here is derived from an EMBL/GenBank/DDBJ whole genome shotgun (WGS) entry which is preliminary data.</text>
</comment>
<accession>A0ABS9ZXU6</accession>
<dbReference type="EMBL" id="JALGBH010000002">
    <property type="protein sequence ID" value="MCJ0743119.1"/>
    <property type="molecule type" value="Genomic_DNA"/>
</dbReference>
<proteinExistence type="predicted"/>
<reference evidence="1" key="1">
    <citation type="submission" date="2022-03" db="EMBL/GenBank/DDBJ databases">
        <authorList>
            <person name="Woo C.Y."/>
        </authorList>
    </citation>
    <scope>NUCLEOTIDE SEQUENCE</scope>
    <source>
        <strain evidence="1">CYS-01</strain>
    </source>
</reference>
<sequence>MVINVISVNENEGQKRQKDLVHHLEGSGLKIKFYIGKRTVNGYDSAFKSIKMLIQDNLDKDHLLFGEDDLILTKTFSMERLEHYIELGYKKGYDIIATGSWEGYGYELNDPDLLDVLRFRGTQLLVIYKNAYKRILEAEECNYFDDFLSFVRPRLKVGLTYPFLSKQRTDIPSMLVAGGSNFNHLFDVEENRIKELIKNQTEKYLSNN</sequence>
<keyword evidence="2" id="KW-1185">Reference proteome</keyword>
<protein>
    <submittedName>
        <fullName evidence="1">Uncharacterized protein</fullName>
    </submittedName>
</protein>
<name>A0ABS9ZXU6_9SPHI</name>
<gene>
    <name evidence="1" type="ORF">MMF97_10380</name>
</gene>
<organism evidence="1 2">
    <name type="scientific">Pedobacter montanisoli</name>
    <dbReference type="NCBI Taxonomy" id="2923277"/>
    <lineage>
        <taxon>Bacteria</taxon>
        <taxon>Pseudomonadati</taxon>
        <taxon>Bacteroidota</taxon>
        <taxon>Sphingobacteriia</taxon>
        <taxon>Sphingobacteriales</taxon>
        <taxon>Sphingobacteriaceae</taxon>
        <taxon>Pedobacter</taxon>
    </lineage>
</organism>
<evidence type="ECO:0000313" key="2">
    <source>
        <dbReference type="Proteomes" id="UP001165460"/>
    </source>
</evidence>
<dbReference type="Proteomes" id="UP001165460">
    <property type="component" value="Unassembled WGS sequence"/>
</dbReference>